<dbReference type="InterPro" id="IPR036388">
    <property type="entry name" value="WH-like_DNA-bd_sf"/>
</dbReference>
<feature type="domain" description="Transcriptional repressor PaaX-like C-terminal" evidence="2">
    <location>
        <begin position="194"/>
        <end position="280"/>
    </location>
</feature>
<feature type="domain" description="Transcriptional repressor PaaX-like N-terminal" evidence="1">
    <location>
        <begin position="20"/>
        <end position="85"/>
    </location>
</feature>
<dbReference type="OrthoDB" id="2270427at2"/>
<dbReference type="InterPro" id="IPR012906">
    <property type="entry name" value="PaaX-like_N"/>
</dbReference>
<dbReference type="NCBIfam" id="TIGR02277">
    <property type="entry name" value="PaaX_trns_reg"/>
    <property type="match status" value="1"/>
</dbReference>
<dbReference type="Pfam" id="PF08223">
    <property type="entry name" value="PaaX_C"/>
    <property type="match status" value="1"/>
</dbReference>
<dbReference type="Gene3D" id="1.20.58.1460">
    <property type="match status" value="1"/>
</dbReference>
<name>A0A4Y9RNV6_9BURK</name>
<dbReference type="PANTHER" id="PTHR30319:SF1">
    <property type="entry name" value="TRANSCRIPTIONAL REPRESSOR PAAX"/>
    <property type="match status" value="1"/>
</dbReference>
<keyword evidence="5" id="KW-1185">Reference proteome</keyword>
<reference evidence="4 5" key="1">
    <citation type="submission" date="2019-03" db="EMBL/GenBank/DDBJ databases">
        <title>Draft Genome Sequence of Massilia arenosa sp. nov., a Novel Massilia Species Isolated from a Sandy-loam Maize Soil.</title>
        <authorList>
            <person name="Raths R."/>
            <person name="Peta V."/>
            <person name="Bucking H."/>
        </authorList>
    </citation>
    <scope>NUCLEOTIDE SEQUENCE [LARGE SCALE GENOMIC DNA]</scope>
    <source>
        <strain evidence="4 5">MC02</strain>
    </source>
</reference>
<evidence type="ECO:0000259" key="3">
    <source>
        <dbReference type="Pfam" id="PF20803"/>
    </source>
</evidence>
<dbReference type="InterPro" id="IPR011965">
    <property type="entry name" value="PaaX_trns_reg"/>
</dbReference>
<dbReference type="RefSeq" id="WP_135209571.1">
    <property type="nucleotide sequence ID" value="NZ_SPVF01000274.1"/>
</dbReference>
<feature type="domain" description="Transcriptional repressor PaaX-like central Cas2-like" evidence="3">
    <location>
        <begin position="106"/>
        <end position="175"/>
    </location>
</feature>
<proteinExistence type="predicted"/>
<dbReference type="Pfam" id="PF20803">
    <property type="entry name" value="PaaX_M"/>
    <property type="match status" value="1"/>
</dbReference>
<dbReference type="PIRSF" id="PIRSF020623">
    <property type="entry name" value="PaaX"/>
    <property type="match status" value="1"/>
</dbReference>
<sequence>MKRLTTHEWIAHFLASEPPRSKSLVMTIFGDAVVPHGGQVWLGSLIRLAAPFGLSDRLVRTSVFRLAQEGWLAASRDGRRSAYAIDADAQPRFERANHRIYSPLETHWDGRWTLLIAGAADIPAPARAQVRKELLWEGYALVAPGVLGHPAGQAEVLEEIIGRAGLKGKLLAVTAGEMPQVSTRPLRDLVRDGWDLSGVMAGYDHFIETFAPLRALLDKGAALEAEEAFVIRTLLVHAYRRVQLHDPMLPVELLPSPWPGAQAYELARAIYRHTFGAADDNVLQLMRDEDPATPTASASFYDRFGGLR</sequence>
<organism evidence="4 5">
    <name type="scientific">Zemynaea arenosa</name>
    <dbReference type="NCBI Taxonomy" id="2561931"/>
    <lineage>
        <taxon>Bacteria</taxon>
        <taxon>Pseudomonadati</taxon>
        <taxon>Pseudomonadota</taxon>
        <taxon>Betaproteobacteria</taxon>
        <taxon>Burkholderiales</taxon>
        <taxon>Oxalobacteraceae</taxon>
        <taxon>Telluria group</taxon>
        <taxon>Zemynaea</taxon>
    </lineage>
</organism>
<comment type="caution">
    <text evidence="4">The sequence shown here is derived from an EMBL/GenBank/DDBJ whole genome shotgun (WGS) entry which is preliminary data.</text>
</comment>
<dbReference type="PANTHER" id="PTHR30319">
    <property type="entry name" value="PHENYLACETIC ACID REGULATOR-RELATED TRANSCRIPTIONAL REPRESSOR"/>
    <property type="match status" value="1"/>
</dbReference>
<accession>A0A4Y9RNV6</accession>
<evidence type="ECO:0000259" key="2">
    <source>
        <dbReference type="Pfam" id="PF08223"/>
    </source>
</evidence>
<gene>
    <name evidence="4" type="primary">paaX</name>
    <name evidence="4" type="ORF">E4L96_23095</name>
</gene>
<dbReference type="EMBL" id="SPVF01000274">
    <property type="protein sequence ID" value="TFW10704.1"/>
    <property type="molecule type" value="Genomic_DNA"/>
</dbReference>
<dbReference type="AlphaFoldDB" id="A0A4Y9RNV6"/>
<dbReference type="InterPro" id="IPR013225">
    <property type="entry name" value="PaaX_C"/>
</dbReference>
<dbReference type="Pfam" id="PF07848">
    <property type="entry name" value="PaaX"/>
    <property type="match status" value="1"/>
</dbReference>
<dbReference type="Proteomes" id="UP000298438">
    <property type="component" value="Unassembled WGS sequence"/>
</dbReference>
<dbReference type="Gene3D" id="1.10.10.10">
    <property type="entry name" value="Winged helix-like DNA-binding domain superfamily/Winged helix DNA-binding domain"/>
    <property type="match status" value="1"/>
</dbReference>
<evidence type="ECO:0000313" key="5">
    <source>
        <dbReference type="Proteomes" id="UP000298438"/>
    </source>
</evidence>
<evidence type="ECO:0000313" key="4">
    <source>
        <dbReference type="EMBL" id="TFW10704.1"/>
    </source>
</evidence>
<dbReference type="Gene3D" id="3.30.70.2650">
    <property type="match status" value="1"/>
</dbReference>
<evidence type="ECO:0000259" key="1">
    <source>
        <dbReference type="Pfam" id="PF07848"/>
    </source>
</evidence>
<dbReference type="GO" id="GO:0006351">
    <property type="term" value="P:DNA-templated transcription"/>
    <property type="evidence" value="ECO:0007669"/>
    <property type="project" value="InterPro"/>
</dbReference>
<dbReference type="InterPro" id="IPR048846">
    <property type="entry name" value="PaaX-like_central"/>
</dbReference>
<protein>
    <submittedName>
        <fullName evidence="4">Phenylacetic acid degradation operon negative regulatory protein PaaX</fullName>
    </submittedName>
</protein>